<keyword evidence="3" id="KW-1185">Reference proteome</keyword>
<evidence type="ECO:0000256" key="1">
    <source>
        <dbReference type="SAM" id="SignalP"/>
    </source>
</evidence>
<evidence type="ECO:0000313" key="2">
    <source>
        <dbReference type="EMBL" id="QHL90909.1"/>
    </source>
</evidence>
<dbReference type="AlphaFoldDB" id="A0A7Z2NWX2"/>
<dbReference type="InterPro" id="IPR011990">
    <property type="entry name" value="TPR-like_helical_dom_sf"/>
</dbReference>
<accession>A0A7Z2NWX2</accession>
<dbReference type="Pfam" id="PF14559">
    <property type="entry name" value="TPR_19"/>
    <property type="match status" value="1"/>
</dbReference>
<keyword evidence="1" id="KW-0732">Signal</keyword>
<dbReference type="SUPFAM" id="SSF48452">
    <property type="entry name" value="TPR-like"/>
    <property type="match status" value="1"/>
</dbReference>
<feature type="signal peptide" evidence="1">
    <location>
        <begin position="1"/>
        <end position="23"/>
    </location>
</feature>
<dbReference type="KEGG" id="schy:GVO57_08865"/>
<evidence type="ECO:0000313" key="3">
    <source>
        <dbReference type="Proteomes" id="UP000464468"/>
    </source>
</evidence>
<dbReference type="RefSeq" id="WP_160592839.1">
    <property type="nucleotide sequence ID" value="NZ_CP047895.1"/>
</dbReference>
<reference evidence="2 3" key="1">
    <citation type="submission" date="2020-01" db="EMBL/GenBank/DDBJ databases">
        <title>Sphingomonas sp. C33 whole genome sequece.</title>
        <authorList>
            <person name="Park C."/>
        </authorList>
    </citation>
    <scope>NUCLEOTIDE SEQUENCE [LARGE SCALE GENOMIC DNA]</scope>
    <source>
        <strain evidence="2 3">C33</strain>
    </source>
</reference>
<gene>
    <name evidence="2" type="ORF">GVO57_08865</name>
</gene>
<dbReference type="EMBL" id="CP047895">
    <property type="protein sequence ID" value="QHL90909.1"/>
    <property type="molecule type" value="Genomic_DNA"/>
</dbReference>
<dbReference type="Proteomes" id="UP000464468">
    <property type="component" value="Chromosome"/>
</dbReference>
<protein>
    <submittedName>
        <fullName evidence="2">Tetratricopeptide repeat protein</fullName>
    </submittedName>
</protein>
<sequence>MMRGSFLVPVTFALVGAALSATAATAQLQMQVPPPQPTQEQRYGFNAIQREDLTAAEARLVAQRVAEPNEPAVLLNLAHVYTRTGRADQAEALYRQVLSSENALMATASSRPVWSHDLAQRGLDRTRSIAAR</sequence>
<feature type="chain" id="PRO_5031525118" evidence="1">
    <location>
        <begin position="24"/>
        <end position="132"/>
    </location>
</feature>
<name>A0A7Z2NWX2_9SPHN</name>
<proteinExistence type="predicted"/>
<dbReference type="Gene3D" id="1.25.40.10">
    <property type="entry name" value="Tetratricopeptide repeat domain"/>
    <property type="match status" value="1"/>
</dbReference>
<organism evidence="2 3">
    <name type="scientific">Sphingomonas changnyeongensis</name>
    <dbReference type="NCBI Taxonomy" id="2698679"/>
    <lineage>
        <taxon>Bacteria</taxon>
        <taxon>Pseudomonadati</taxon>
        <taxon>Pseudomonadota</taxon>
        <taxon>Alphaproteobacteria</taxon>
        <taxon>Sphingomonadales</taxon>
        <taxon>Sphingomonadaceae</taxon>
        <taxon>Sphingomonas</taxon>
    </lineage>
</organism>